<feature type="transmembrane region" description="Helical" evidence="5">
    <location>
        <begin position="269"/>
        <end position="290"/>
    </location>
</feature>
<dbReference type="EMBL" id="RJUF01000194">
    <property type="protein sequence ID" value="MCP9765996.1"/>
    <property type="molecule type" value="Genomic_DNA"/>
</dbReference>
<comment type="subcellular location">
    <subcellularLocation>
        <location evidence="5">Cell membrane</location>
        <topology evidence="5">Multi-pass membrane protein</topology>
    </subcellularLocation>
    <subcellularLocation>
        <location evidence="1">Endomembrane system</location>
        <topology evidence="1">Multi-pass membrane protein</topology>
    </subcellularLocation>
    <subcellularLocation>
        <location evidence="6">Membrane</location>
        <topology evidence="6">Multi-pass membrane protein</topology>
    </subcellularLocation>
</comment>
<evidence type="ECO:0000256" key="2">
    <source>
        <dbReference type="ARBA" id="ARBA00022692"/>
    </source>
</evidence>
<sequence length="481" mass="54237">MKELQEILSSSKHILPEWILILGILLLVIIISFQKKDSKWPYRFSFLLVLTYTFTATYFYENLPSEGLKLYGNLLLVDQTSLFFKQLVSISTIIFLIHGRLFKYKFDGEIYFLILCVLLGLSFLAMTTHFLVIYVSIELVSIASYVLVATKNEKTNFEAAIKYLIFGATSSAIMLYGISLFYGMGHVLNFAEQTFSASISSNSPLVLQIVSFLFLGGLFFKIAAAPFHSWVPDVYEVTSTPVISYLSFAPKAVGVLVVARVIQANFAELNAVVLLIIFVSLIVGNLAALWQTNLKRMLGYSGIAQAGFILIGVLKGPQTDFYGAFFYLLTYLPITMGAFFLADLLKKQSGSDEIEDFKGIGQKNIFMGLNAVIIMMALVGLPPTIGFMAKLMVFSYIINLGEDMHSSVYYGLLIFGLMNAAISIYYYLKVPYFMLIKKSYNQPRYNPDFFLTLVLTYFSIALIIFFLYPDFGTEWVRKVLF</sequence>
<keyword evidence="5" id="KW-1278">Translocase</keyword>
<evidence type="ECO:0000313" key="8">
    <source>
        <dbReference type="EMBL" id="MCP9765996.1"/>
    </source>
</evidence>
<keyword evidence="9" id="KW-1185">Reference proteome</keyword>
<feature type="transmembrane region" description="Helical" evidence="5">
    <location>
        <begin position="161"/>
        <end position="185"/>
    </location>
</feature>
<comment type="similarity">
    <text evidence="5">Belongs to the complex I subunit 2 family.</text>
</comment>
<accession>A0AAE3KWN1</accession>
<dbReference type="HAMAP" id="MF_00445">
    <property type="entry name" value="NDH1_NuoN_1"/>
    <property type="match status" value="1"/>
</dbReference>
<dbReference type="RefSeq" id="WP_255039706.1">
    <property type="nucleotide sequence ID" value="NZ_RJUF01000194.1"/>
</dbReference>
<feature type="transmembrane region" description="Helical" evidence="5">
    <location>
        <begin position="449"/>
        <end position="468"/>
    </location>
</feature>
<keyword evidence="3 5" id="KW-1133">Transmembrane helix</keyword>
<dbReference type="AlphaFoldDB" id="A0AAE3KWN1"/>
<comment type="caution">
    <text evidence="8">The sequence shown here is derived from an EMBL/GenBank/DDBJ whole genome shotgun (WGS) entry which is preliminary data.</text>
</comment>
<keyword evidence="2 5" id="KW-0812">Transmembrane</keyword>
<reference evidence="8 9" key="1">
    <citation type="submission" date="2018-11" db="EMBL/GenBank/DDBJ databases">
        <title>Novel bacteria species description.</title>
        <authorList>
            <person name="Han J.-H."/>
        </authorList>
    </citation>
    <scope>NUCLEOTIDE SEQUENCE [LARGE SCALE GENOMIC DNA]</scope>
    <source>
        <strain evidence="8 9">KCTC23259</strain>
    </source>
</reference>
<name>A0AAE3KWN1_9BACT</name>
<dbReference type="GO" id="GO:0048038">
    <property type="term" value="F:quinone binding"/>
    <property type="evidence" value="ECO:0007669"/>
    <property type="project" value="UniProtKB-KW"/>
</dbReference>
<gene>
    <name evidence="5" type="primary">nuoN</name>
    <name evidence="8" type="ORF">EGI31_23920</name>
</gene>
<proteinExistence type="inferred from homology"/>
<feature type="transmembrane region" description="Helical" evidence="5">
    <location>
        <begin position="15"/>
        <end position="33"/>
    </location>
</feature>
<dbReference type="Pfam" id="PF00361">
    <property type="entry name" value="Proton_antipo_M"/>
    <property type="match status" value="1"/>
</dbReference>
<feature type="transmembrane region" description="Helical" evidence="5">
    <location>
        <begin position="297"/>
        <end position="315"/>
    </location>
</feature>
<keyword evidence="5" id="KW-0520">NAD</keyword>
<feature type="transmembrane region" description="Helical" evidence="5">
    <location>
        <begin position="242"/>
        <end position="263"/>
    </location>
</feature>
<evidence type="ECO:0000313" key="9">
    <source>
        <dbReference type="Proteomes" id="UP001204144"/>
    </source>
</evidence>
<dbReference type="GO" id="GO:0008137">
    <property type="term" value="F:NADH dehydrogenase (ubiquinone) activity"/>
    <property type="evidence" value="ECO:0007669"/>
    <property type="project" value="InterPro"/>
</dbReference>
<evidence type="ECO:0000256" key="1">
    <source>
        <dbReference type="ARBA" id="ARBA00004127"/>
    </source>
</evidence>
<feature type="transmembrane region" description="Helical" evidence="5">
    <location>
        <begin position="40"/>
        <end position="60"/>
    </location>
</feature>
<evidence type="ECO:0000256" key="3">
    <source>
        <dbReference type="ARBA" id="ARBA00022989"/>
    </source>
</evidence>
<dbReference type="PANTHER" id="PTHR22773">
    <property type="entry name" value="NADH DEHYDROGENASE"/>
    <property type="match status" value="1"/>
</dbReference>
<dbReference type="InterPro" id="IPR001750">
    <property type="entry name" value="ND/Mrp_TM"/>
</dbReference>
<dbReference type="Proteomes" id="UP001204144">
    <property type="component" value="Unassembled WGS sequence"/>
</dbReference>
<dbReference type="GO" id="GO:0042773">
    <property type="term" value="P:ATP synthesis coupled electron transport"/>
    <property type="evidence" value="ECO:0007669"/>
    <property type="project" value="InterPro"/>
</dbReference>
<comment type="catalytic activity">
    <reaction evidence="5">
        <text>a quinone + NADH + 5 H(+)(in) = a quinol + NAD(+) + 4 H(+)(out)</text>
        <dbReference type="Rhea" id="RHEA:57888"/>
        <dbReference type="ChEBI" id="CHEBI:15378"/>
        <dbReference type="ChEBI" id="CHEBI:24646"/>
        <dbReference type="ChEBI" id="CHEBI:57540"/>
        <dbReference type="ChEBI" id="CHEBI:57945"/>
        <dbReference type="ChEBI" id="CHEBI:132124"/>
    </reaction>
</comment>
<feature type="transmembrane region" description="Helical" evidence="5">
    <location>
        <begin position="80"/>
        <end position="98"/>
    </location>
</feature>
<comment type="subunit">
    <text evidence="5">NDH-1 is composed of 14 different subunits. Subunits NuoA, H, J, K, L, M, N constitute the membrane sector of the complex.</text>
</comment>
<feature type="transmembrane region" description="Helical" evidence="5">
    <location>
        <begin position="205"/>
        <end position="230"/>
    </location>
</feature>
<feature type="transmembrane region" description="Helical" evidence="5">
    <location>
        <begin position="365"/>
        <end position="388"/>
    </location>
</feature>
<evidence type="ECO:0000259" key="7">
    <source>
        <dbReference type="Pfam" id="PF00361"/>
    </source>
</evidence>
<comment type="function">
    <text evidence="5">NDH-1 shuttles electrons from NADH, via FMN and iron-sulfur (Fe-S) centers, to quinones in the respiratory chain. The immediate electron acceptor for the enzyme in this species is believed to be a menaquinone. Couples the redox reaction to proton translocation (for every two electrons transferred, four hydrogen ions are translocated across the cytoplasmic membrane), and thus conserves the redox energy in a proton gradient.</text>
</comment>
<feature type="domain" description="NADH:quinone oxidoreductase/Mrp antiporter transmembrane" evidence="7">
    <location>
        <begin position="129"/>
        <end position="403"/>
    </location>
</feature>
<feature type="transmembrane region" description="Helical" evidence="5">
    <location>
        <begin position="408"/>
        <end position="428"/>
    </location>
</feature>
<feature type="transmembrane region" description="Helical" evidence="5">
    <location>
        <begin position="321"/>
        <end position="345"/>
    </location>
</feature>
<evidence type="ECO:0000256" key="5">
    <source>
        <dbReference type="HAMAP-Rule" id="MF_00445"/>
    </source>
</evidence>
<dbReference type="EC" id="7.1.1.-" evidence="5"/>
<keyword evidence="5" id="KW-0813">Transport</keyword>
<dbReference type="InterPro" id="IPR010096">
    <property type="entry name" value="NADH-Q_OxRdtase_suN/2"/>
</dbReference>
<organism evidence="8 9">
    <name type="scientific">Lacihabitans soyangensis</name>
    <dbReference type="NCBI Taxonomy" id="869394"/>
    <lineage>
        <taxon>Bacteria</taxon>
        <taxon>Pseudomonadati</taxon>
        <taxon>Bacteroidota</taxon>
        <taxon>Cytophagia</taxon>
        <taxon>Cytophagales</taxon>
        <taxon>Leadbetterellaceae</taxon>
        <taxon>Lacihabitans</taxon>
    </lineage>
</organism>
<dbReference type="GO" id="GO:0012505">
    <property type="term" value="C:endomembrane system"/>
    <property type="evidence" value="ECO:0007669"/>
    <property type="project" value="UniProtKB-SubCell"/>
</dbReference>
<evidence type="ECO:0000256" key="6">
    <source>
        <dbReference type="RuleBase" id="RU000320"/>
    </source>
</evidence>
<dbReference type="GO" id="GO:0005886">
    <property type="term" value="C:plasma membrane"/>
    <property type="evidence" value="ECO:0007669"/>
    <property type="project" value="UniProtKB-SubCell"/>
</dbReference>
<keyword evidence="5" id="KW-1003">Cell membrane</keyword>
<keyword evidence="4 5" id="KW-0472">Membrane</keyword>
<dbReference type="GO" id="GO:0050136">
    <property type="term" value="F:NADH dehydrogenase (quinone) (non-electrogenic) activity"/>
    <property type="evidence" value="ECO:0007669"/>
    <property type="project" value="UniProtKB-UniRule"/>
</dbReference>
<evidence type="ECO:0000256" key="4">
    <source>
        <dbReference type="ARBA" id="ARBA00023136"/>
    </source>
</evidence>
<protein>
    <recommendedName>
        <fullName evidence="5">NADH-quinone oxidoreductase subunit N</fullName>
        <ecNumber evidence="5">7.1.1.-</ecNumber>
    </recommendedName>
    <alternativeName>
        <fullName evidence="5">NADH dehydrogenase I subunit N</fullName>
    </alternativeName>
    <alternativeName>
        <fullName evidence="5">NDH-1 subunit N</fullName>
    </alternativeName>
</protein>
<feature type="transmembrane region" description="Helical" evidence="5">
    <location>
        <begin position="110"/>
        <end position="126"/>
    </location>
</feature>
<keyword evidence="5" id="KW-0874">Quinone</keyword>
<feature type="transmembrane region" description="Helical" evidence="5">
    <location>
        <begin position="132"/>
        <end position="149"/>
    </location>
</feature>